<dbReference type="EMBL" id="CP009287">
    <property type="protein sequence ID" value="AIQ69549.1"/>
    <property type="molecule type" value="Genomic_DNA"/>
</dbReference>
<dbReference type="KEGG" id="pgm:PGRAT_19360"/>
<dbReference type="HOGENOM" id="CLU_1431887_0_0_9"/>
<dbReference type="STRING" id="189425.PGRAT_19360"/>
<protein>
    <submittedName>
        <fullName evidence="1">Uncharacterized protein</fullName>
    </submittedName>
</protein>
<dbReference type="Proteomes" id="UP000029500">
    <property type="component" value="Chromosome"/>
</dbReference>
<accession>A0A089NKG2</accession>
<dbReference type="InterPro" id="IPR029055">
    <property type="entry name" value="Ntn_hydrolases_N"/>
</dbReference>
<dbReference type="Gene3D" id="3.60.20.10">
    <property type="entry name" value="Glutamine Phosphoribosylpyrophosphate, subunit 1, domain 1"/>
    <property type="match status" value="1"/>
</dbReference>
<evidence type="ECO:0000313" key="1">
    <source>
        <dbReference type="EMBL" id="AIQ69549.1"/>
    </source>
</evidence>
<name>A0A089NKG2_9BACL</name>
<sequence>MTCIVGLVDNGKVYMGGDSAGVGGLSLSIRADEKVFKKGEFIMGFTSSFRMGQLLRFKLEIPYHKPEMDIYEYMVTEFVEAVRTCLKTGGFTRTENGEETGGRFLVGYRGQLFVIDGDFQVGKPADGYDAVGCGDDIAKGSLFSTGRLADASPDERIRDALKAAENFSAGVRGPFVLVNTGKDEIHGQTTADH</sequence>
<proteinExistence type="predicted"/>
<organism evidence="1 2">
    <name type="scientific">Paenibacillus graminis</name>
    <dbReference type="NCBI Taxonomy" id="189425"/>
    <lineage>
        <taxon>Bacteria</taxon>
        <taxon>Bacillati</taxon>
        <taxon>Bacillota</taxon>
        <taxon>Bacilli</taxon>
        <taxon>Bacillales</taxon>
        <taxon>Paenibacillaceae</taxon>
        <taxon>Paenibacillus</taxon>
    </lineage>
</organism>
<keyword evidence="2" id="KW-1185">Reference proteome</keyword>
<evidence type="ECO:0000313" key="2">
    <source>
        <dbReference type="Proteomes" id="UP000029500"/>
    </source>
</evidence>
<dbReference type="RefSeq" id="WP_025708685.1">
    <property type="nucleotide sequence ID" value="NZ_CP009287.1"/>
</dbReference>
<reference evidence="1 2" key="1">
    <citation type="submission" date="2014-08" db="EMBL/GenBank/DDBJ databases">
        <title>Comparative genomics of the Paenibacillus odorifer group.</title>
        <authorList>
            <person name="den Bakker H.C."/>
            <person name="Tsai Y.-C."/>
            <person name="Martin N."/>
            <person name="Korlach J."/>
            <person name="Wiedmann M."/>
        </authorList>
    </citation>
    <scope>NUCLEOTIDE SEQUENCE [LARGE SCALE GENOMIC DNA]</scope>
    <source>
        <strain evidence="1 2">DSM 15220</strain>
    </source>
</reference>
<gene>
    <name evidence="1" type="ORF">PGRAT_19360</name>
</gene>
<dbReference type="SUPFAM" id="SSF56235">
    <property type="entry name" value="N-terminal nucleophile aminohydrolases (Ntn hydrolases)"/>
    <property type="match status" value="1"/>
</dbReference>
<dbReference type="eggNOG" id="COG0638">
    <property type="taxonomic scope" value="Bacteria"/>
</dbReference>
<dbReference type="OrthoDB" id="8354941at2"/>
<dbReference type="AlphaFoldDB" id="A0A089NKG2"/>